<dbReference type="Gene3D" id="3.40.50.10810">
    <property type="entry name" value="Tandem AAA-ATPase domain"/>
    <property type="match status" value="1"/>
</dbReference>
<dbReference type="Proteomes" id="UP001146351">
    <property type="component" value="Unassembled WGS sequence"/>
</dbReference>
<dbReference type="InterPro" id="IPR001650">
    <property type="entry name" value="Helicase_C-like"/>
</dbReference>
<keyword evidence="3" id="KW-0067">ATP-binding</keyword>
<reference evidence="6" key="1">
    <citation type="submission" date="2022-11" db="EMBL/GenBank/DDBJ databases">
        <authorList>
            <person name="Petersen C."/>
        </authorList>
    </citation>
    <scope>NUCLEOTIDE SEQUENCE</scope>
    <source>
        <strain evidence="6">IBT 21917</strain>
    </source>
</reference>
<dbReference type="SMART" id="SM00490">
    <property type="entry name" value="HELICc"/>
    <property type="match status" value="1"/>
</dbReference>
<dbReference type="GO" id="GO:0016787">
    <property type="term" value="F:hydrolase activity"/>
    <property type="evidence" value="ECO:0007669"/>
    <property type="project" value="UniProtKB-KW"/>
</dbReference>
<dbReference type="InterPro" id="IPR027417">
    <property type="entry name" value="P-loop_NTPase"/>
</dbReference>
<evidence type="ECO:0000259" key="5">
    <source>
        <dbReference type="SMART" id="SM00490"/>
    </source>
</evidence>
<feature type="domain" description="Helicase C-terminal" evidence="5">
    <location>
        <begin position="424"/>
        <end position="510"/>
    </location>
</feature>
<evidence type="ECO:0000256" key="1">
    <source>
        <dbReference type="ARBA" id="ARBA00022741"/>
    </source>
</evidence>
<dbReference type="InterPro" id="IPR049730">
    <property type="entry name" value="SNF2/RAD54-like_C"/>
</dbReference>
<protein>
    <recommendedName>
        <fullName evidence="5">Helicase C-terminal domain-containing protein</fullName>
    </recommendedName>
</protein>
<evidence type="ECO:0000256" key="4">
    <source>
        <dbReference type="SAM" id="MobiDB-lite"/>
    </source>
</evidence>
<reference evidence="6" key="2">
    <citation type="journal article" date="2023" name="IMA Fungus">
        <title>Comparative genomic study of the Penicillium genus elucidates a diverse pangenome and 15 lateral gene transfer events.</title>
        <authorList>
            <person name="Petersen C."/>
            <person name="Sorensen T."/>
            <person name="Nielsen M.R."/>
            <person name="Sondergaard T.E."/>
            <person name="Sorensen J.L."/>
            <person name="Fitzpatrick D.A."/>
            <person name="Frisvad J.C."/>
            <person name="Nielsen K.L."/>
        </authorList>
    </citation>
    <scope>NUCLEOTIDE SEQUENCE</scope>
    <source>
        <strain evidence="6">IBT 21917</strain>
    </source>
</reference>
<evidence type="ECO:0000313" key="6">
    <source>
        <dbReference type="EMBL" id="KAJ5162212.1"/>
    </source>
</evidence>
<evidence type="ECO:0000313" key="7">
    <source>
        <dbReference type="Proteomes" id="UP001146351"/>
    </source>
</evidence>
<evidence type="ECO:0000256" key="3">
    <source>
        <dbReference type="ARBA" id="ARBA00022840"/>
    </source>
</evidence>
<dbReference type="SUPFAM" id="SSF52540">
    <property type="entry name" value="P-loop containing nucleoside triphosphate hydrolases"/>
    <property type="match status" value="1"/>
</dbReference>
<name>A0A9W9LL04_9EURO</name>
<feature type="region of interest" description="Disordered" evidence="4">
    <location>
        <begin position="1"/>
        <end position="28"/>
    </location>
</feature>
<dbReference type="Gene3D" id="3.40.50.300">
    <property type="entry name" value="P-loop containing nucleotide triphosphate hydrolases"/>
    <property type="match status" value="1"/>
</dbReference>
<dbReference type="InterPro" id="IPR000330">
    <property type="entry name" value="SNF2_N"/>
</dbReference>
<sequence>MTPSKSTRNKRKATSDQDIDTPTQKKPKTVVKGHVETLARALFQKSGGKSSDLIPVPHSVVQTLGDSWQAVAFIMDFATTADLHAFYTRRVGQTQKPDIAAVIESWWNVRDNTYDLNDPSLGLSKEECNRIASRKKRLPRKKVITEVGGFRWRQLLCDEAQRVHDPTTTYFQAIIQLCSSTHWFLTATPMWNRAVDIYGYLLMLTKNAKEEDFNELESVPLPTPADATDDRGWEDVYSAWAQNPLPKHRTAWPWALMHPANFRLLSYNAQLTPNHALMGLRVIFKMVQLQRDLNSEILRDSDRPLVIGSGIPACYVHAVDLRFTDEEQARHDALYHKYVGNLFTMGDGETPTGEASGEQGLMNWEELRKLCFLGVSRKFFRFHCTEAAKKEMNQPLSAPDRGPWFVRPQPKPRMLLFCQWPQVAWLVEMFIVNLGFKYARILASDKQSERTTAIKQFNDPTSSCQFLVTTFNVGLAGLNLQKACFVEVHSQCAMNHNQTFQAIGRVNRFGQTQIQHVHMLNMLHTRSTPRKSKSSGMLPRICDSNLGLLEGDRHRSPMKNIHDLELKGAKPTIRARNRLTRRDPGYQEDLEAGVNDNRLATNRAMAVKTRTTTPFLS</sequence>
<dbReference type="EMBL" id="JAPQKO010000005">
    <property type="protein sequence ID" value="KAJ5162212.1"/>
    <property type="molecule type" value="Genomic_DNA"/>
</dbReference>
<dbReference type="AlphaFoldDB" id="A0A9W9LL04"/>
<dbReference type="GO" id="GO:0005524">
    <property type="term" value="F:ATP binding"/>
    <property type="evidence" value="ECO:0007669"/>
    <property type="project" value="InterPro"/>
</dbReference>
<evidence type="ECO:0000256" key="2">
    <source>
        <dbReference type="ARBA" id="ARBA00022801"/>
    </source>
</evidence>
<dbReference type="InterPro" id="IPR038718">
    <property type="entry name" value="SNF2-like_sf"/>
</dbReference>
<organism evidence="6 7">
    <name type="scientific">Penicillium capsulatum</name>
    <dbReference type="NCBI Taxonomy" id="69766"/>
    <lineage>
        <taxon>Eukaryota</taxon>
        <taxon>Fungi</taxon>
        <taxon>Dikarya</taxon>
        <taxon>Ascomycota</taxon>
        <taxon>Pezizomycotina</taxon>
        <taxon>Eurotiomycetes</taxon>
        <taxon>Eurotiomycetidae</taxon>
        <taxon>Eurotiales</taxon>
        <taxon>Aspergillaceae</taxon>
        <taxon>Penicillium</taxon>
    </lineage>
</organism>
<keyword evidence="2" id="KW-0378">Hydrolase</keyword>
<accession>A0A9W9LL04</accession>
<dbReference type="CDD" id="cd18793">
    <property type="entry name" value="SF2_C_SNF"/>
    <property type="match status" value="1"/>
</dbReference>
<dbReference type="Pfam" id="PF00271">
    <property type="entry name" value="Helicase_C"/>
    <property type="match status" value="1"/>
</dbReference>
<keyword evidence="7" id="KW-1185">Reference proteome</keyword>
<dbReference type="OrthoDB" id="4368232at2759"/>
<dbReference type="PANTHER" id="PTHR10799">
    <property type="entry name" value="SNF2/RAD54 HELICASE FAMILY"/>
    <property type="match status" value="1"/>
</dbReference>
<keyword evidence="1" id="KW-0547">Nucleotide-binding</keyword>
<gene>
    <name evidence="6" type="ORF">N7492_007604</name>
</gene>
<proteinExistence type="predicted"/>
<dbReference type="Pfam" id="PF00176">
    <property type="entry name" value="SNF2-rel_dom"/>
    <property type="match status" value="1"/>
</dbReference>
<comment type="caution">
    <text evidence="6">The sequence shown here is derived from an EMBL/GenBank/DDBJ whole genome shotgun (WGS) entry which is preliminary data.</text>
</comment>